<keyword evidence="1" id="KW-1133">Transmembrane helix</keyword>
<evidence type="ECO:0000313" key="2">
    <source>
        <dbReference type="EMBL" id="MDR7091397.1"/>
    </source>
</evidence>
<evidence type="ECO:0000313" key="3">
    <source>
        <dbReference type="Proteomes" id="UP001253595"/>
    </source>
</evidence>
<gene>
    <name evidence="2" type="ORF">J2X05_003432</name>
</gene>
<organism evidence="2 3">
    <name type="scientific">Cellvibrio fibrivorans</name>
    <dbReference type="NCBI Taxonomy" id="126350"/>
    <lineage>
        <taxon>Bacteria</taxon>
        <taxon>Pseudomonadati</taxon>
        <taxon>Pseudomonadota</taxon>
        <taxon>Gammaproteobacteria</taxon>
        <taxon>Cellvibrionales</taxon>
        <taxon>Cellvibrionaceae</taxon>
        <taxon>Cellvibrio</taxon>
    </lineage>
</organism>
<dbReference type="RefSeq" id="WP_310074654.1">
    <property type="nucleotide sequence ID" value="NZ_JAVDVX010000006.1"/>
</dbReference>
<accession>A0ABU1V1R7</accession>
<keyword evidence="1" id="KW-0812">Transmembrane</keyword>
<sequence length="446" mass="51176">MLGKLLNILGKLFLCVLALLLVYVLGVLLINLRDKPPSATVIEFQQSWDNRKPVDSADNGYLYFLGFDVAKDADPKFVGEERVQWTKEAILPATEESIRFPQAYNDFQKQLPKEIVQLMDLCSQITATCINNIEKQRYSIIQWSKNDTWILDRYRQLIAHKAWLELMKTDIRLPLPSYGEVMKVQRLAFISALAIMHPDESKNIAGLLDDDLRFWRSVLKNTDTLIGKMIAVAAIKNNFLWTNFFLLKLDNSIRPAAIPAALIIPFTDEELSMRRCLIGEWFLSESLVYPLDGSGIDNFTGRLLLAFAYQKQDTLNKRAESLNSIVLELDVPLTNFEATLELYKQKAYPEKTATHYFRHPYNVVGQILSEVAPPTMYTEYVVRTKDLEAFRRGLLLIIEQMKPTSPEAVRHVSPYKTKPFALNQEQQSVTVFGLGNDARAQQTYYY</sequence>
<protein>
    <submittedName>
        <fullName evidence="2">Uncharacterized protein</fullName>
    </submittedName>
</protein>
<comment type="caution">
    <text evidence="2">The sequence shown here is derived from an EMBL/GenBank/DDBJ whole genome shotgun (WGS) entry which is preliminary data.</text>
</comment>
<dbReference type="Proteomes" id="UP001253595">
    <property type="component" value="Unassembled WGS sequence"/>
</dbReference>
<dbReference type="EMBL" id="JAVDVX010000006">
    <property type="protein sequence ID" value="MDR7091397.1"/>
    <property type="molecule type" value="Genomic_DNA"/>
</dbReference>
<proteinExistence type="predicted"/>
<keyword evidence="1" id="KW-0472">Membrane</keyword>
<name>A0ABU1V1R7_9GAMM</name>
<reference evidence="2 3" key="1">
    <citation type="submission" date="2023-07" db="EMBL/GenBank/DDBJ databases">
        <title>Sorghum-associated microbial communities from plants grown in Nebraska, USA.</title>
        <authorList>
            <person name="Schachtman D."/>
        </authorList>
    </citation>
    <scope>NUCLEOTIDE SEQUENCE [LARGE SCALE GENOMIC DNA]</scope>
    <source>
        <strain evidence="2 3">BE190</strain>
    </source>
</reference>
<keyword evidence="3" id="KW-1185">Reference proteome</keyword>
<evidence type="ECO:0000256" key="1">
    <source>
        <dbReference type="SAM" id="Phobius"/>
    </source>
</evidence>
<feature type="transmembrane region" description="Helical" evidence="1">
    <location>
        <begin position="12"/>
        <end position="32"/>
    </location>
</feature>